<accession>A0A1I8BSV9</accession>
<reference evidence="2" key="1">
    <citation type="submission" date="2016-11" db="UniProtKB">
        <authorList>
            <consortium name="WormBaseParasite"/>
        </authorList>
    </citation>
    <scope>IDENTIFICATION</scope>
</reference>
<evidence type="ECO:0000313" key="2">
    <source>
        <dbReference type="WBParaSite" id="MhA1_Contig538.frz3.gene22"/>
    </source>
</evidence>
<organism evidence="1 2">
    <name type="scientific">Meloidogyne hapla</name>
    <name type="common">Root-knot nematode worm</name>
    <dbReference type="NCBI Taxonomy" id="6305"/>
    <lineage>
        <taxon>Eukaryota</taxon>
        <taxon>Metazoa</taxon>
        <taxon>Ecdysozoa</taxon>
        <taxon>Nematoda</taxon>
        <taxon>Chromadorea</taxon>
        <taxon>Rhabditida</taxon>
        <taxon>Tylenchina</taxon>
        <taxon>Tylenchomorpha</taxon>
        <taxon>Tylenchoidea</taxon>
        <taxon>Meloidogynidae</taxon>
        <taxon>Meloidogyninae</taxon>
        <taxon>Meloidogyne</taxon>
    </lineage>
</organism>
<name>A0A1I8BSV9_MELHA</name>
<sequence length="141" mass="15692">MFSSSNQQHSISSSSICPENSTIKSIIMTNGSTDDLSSTTNDDDNGSIRWLDFELFDRISIQTQTLEEIMNEKTEFLLDEESEELFGGLSPFPPPYGAETTCSSIADVNMPKILPMGRYGSVPTELPKSYKLDSPLVLRRE</sequence>
<dbReference type="AlphaFoldDB" id="A0A1I8BSV9"/>
<proteinExistence type="predicted"/>
<protein>
    <submittedName>
        <fullName evidence="2">Protein aurora borealis</fullName>
    </submittedName>
</protein>
<dbReference type="Proteomes" id="UP000095281">
    <property type="component" value="Unplaced"/>
</dbReference>
<dbReference type="WBParaSite" id="MhA1_Contig538.frz3.gene22">
    <property type="protein sequence ID" value="MhA1_Contig538.frz3.gene22"/>
    <property type="gene ID" value="MhA1_Contig538.frz3.gene22"/>
</dbReference>
<evidence type="ECO:0000313" key="1">
    <source>
        <dbReference type="Proteomes" id="UP000095281"/>
    </source>
</evidence>
<keyword evidence="1" id="KW-1185">Reference proteome</keyword>